<reference evidence="9 10" key="1">
    <citation type="submission" date="2018-01" db="EMBL/GenBank/DDBJ databases">
        <title>Draft genome of the strawberry crown rot pathogen Phytophthora cactorum.</title>
        <authorList>
            <person name="Armitage A.D."/>
            <person name="Lysoe E."/>
            <person name="Nellist C.F."/>
            <person name="Harrison R.J."/>
            <person name="Brurberg M.B."/>
        </authorList>
    </citation>
    <scope>NUCLEOTIDE SEQUENCE [LARGE SCALE GENOMIC DNA]</scope>
    <source>
        <strain evidence="9 10">10300</strain>
    </source>
</reference>
<dbReference type="EMBL" id="RCMK01000229">
    <property type="protein sequence ID" value="KAG2942436.1"/>
    <property type="molecule type" value="Genomic_DNA"/>
</dbReference>
<feature type="compositionally biased region" description="Basic and acidic residues" evidence="1">
    <location>
        <begin position="79"/>
        <end position="103"/>
    </location>
</feature>
<dbReference type="Proteomes" id="UP000697107">
    <property type="component" value="Unassembled WGS sequence"/>
</dbReference>
<dbReference type="Proteomes" id="UP000760860">
    <property type="component" value="Unassembled WGS sequence"/>
</dbReference>
<evidence type="ECO:0000313" key="10">
    <source>
        <dbReference type="Proteomes" id="UP000251314"/>
    </source>
</evidence>
<sequence>MPDKEDDAVLAFLLGSMPSLDASEHDSAVSRAENEAVDDLPALEHVSDISATAEGSSNSDWDAITSCESEDDGNAADTPHSEATEQEICTKDPELKSSMERKTNNIAEAEHEDDCAAPMSSEPDDGVHQEEKIPSKKEENKKKSEQGSRSVAKLVKGRRGSAGNQASKGLRETPGKRDGSDPTLEEFLFVGCVATVLVAYVIACVYSFFHPLVLPLPGYEELYSAYDISNVSVDIVNPAENSYITPQGVSFEWKLVNFPTEALHLYGAEVFRYQVSLDDEIITSEIGFLALQDEESGAEALNRTVNFPIPPRKFTRESDAENELFKLHLEVTIPIPGLIEELKTYTQDVYVRKPPTPSRDDGVHITLTSPLDGATFEQHQSIVLEYTAVNVQNMVVLIDDNIYLKKTHTNDGNMLLRGLGVGPHTFEVQALDKQNGVTASSTVHVKII</sequence>
<dbReference type="EMBL" id="RCML01000224">
    <property type="protein sequence ID" value="KAG2984850.1"/>
    <property type="molecule type" value="Genomic_DNA"/>
</dbReference>
<evidence type="ECO:0000313" key="3">
    <source>
        <dbReference type="EMBL" id="KAG2858910.1"/>
    </source>
</evidence>
<dbReference type="EMBL" id="JAENGZ010000809">
    <property type="protein sequence ID" value="KAG6953646.1"/>
    <property type="molecule type" value="Genomic_DNA"/>
</dbReference>
<keyword evidence="2" id="KW-0812">Transmembrane</keyword>
<evidence type="ECO:0000313" key="5">
    <source>
        <dbReference type="EMBL" id="KAG2942436.1"/>
    </source>
</evidence>
<feature type="compositionally biased region" description="Polar residues" evidence="1">
    <location>
        <begin position="49"/>
        <end position="60"/>
    </location>
</feature>
<keyword evidence="10" id="KW-1185">Reference proteome</keyword>
<evidence type="ECO:0000313" key="7">
    <source>
        <dbReference type="EMBL" id="KAG3223944.1"/>
    </source>
</evidence>
<dbReference type="OrthoDB" id="97490at2759"/>
<dbReference type="EMBL" id="RCMV01000128">
    <property type="protein sequence ID" value="KAG3223944.1"/>
    <property type="molecule type" value="Genomic_DNA"/>
</dbReference>
<evidence type="ECO:0000313" key="6">
    <source>
        <dbReference type="EMBL" id="KAG2984850.1"/>
    </source>
</evidence>
<dbReference type="Proteomes" id="UP000774804">
    <property type="component" value="Unassembled WGS sequence"/>
</dbReference>
<dbReference type="VEuPathDB" id="FungiDB:PC110_g7468"/>
<evidence type="ECO:0000313" key="4">
    <source>
        <dbReference type="EMBL" id="KAG2925073.1"/>
    </source>
</evidence>
<gene>
    <name evidence="8" type="ORF">JG687_00012276</name>
    <name evidence="9" type="ORF">PC110_g7468</name>
    <name evidence="3" type="ORF">PC113_g9406</name>
    <name evidence="4" type="ORF">PC115_g8422</name>
    <name evidence="5" type="ORF">PC117_g9797</name>
    <name evidence="6" type="ORF">PC118_g8656</name>
    <name evidence="7" type="ORF">PC129_g5405</name>
</gene>
<dbReference type="Proteomes" id="UP000688947">
    <property type="component" value="Unassembled WGS sequence"/>
</dbReference>
<proteinExistence type="predicted"/>
<dbReference type="EMBL" id="RCMG01000235">
    <property type="protein sequence ID" value="KAG2858910.1"/>
    <property type="molecule type" value="Genomic_DNA"/>
</dbReference>
<dbReference type="InterPro" id="IPR013783">
    <property type="entry name" value="Ig-like_fold"/>
</dbReference>
<feature type="compositionally biased region" description="Basic and acidic residues" evidence="1">
    <location>
        <begin position="169"/>
        <end position="180"/>
    </location>
</feature>
<feature type="compositionally biased region" description="Basic and acidic residues" evidence="1">
    <location>
        <begin position="125"/>
        <end position="146"/>
    </location>
</feature>
<dbReference type="Gene3D" id="2.60.40.10">
    <property type="entry name" value="Immunoglobulins"/>
    <property type="match status" value="1"/>
</dbReference>
<keyword evidence="2" id="KW-1133">Transmembrane helix</keyword>
<protein>
    <submittedName>
        <fullName evidence="9">Uncharacterized protein</fullName>
    </submittedName>
</protein>
<organism evidence="9 10">
    <name type="scientific">Phytophthora cactorum</name>
    <dbReference type="NCBI Taxonomy" id="29920"/>
    <lineage>
        <taxon>Eukaryota</taxon>
        <taxon>Sar</taxon>
        <taxon>Stramenopiles</taxon>
        <taxon>Oomycota</taxon>
        <taxon>Peronosporomycetes</taxon>
        <taxon>Peronosporales</taxon>
        <taxon>Peronosporaceae</taxon>
        <taxon>Phytophthora</taxon>
    </lineage>
</organism>
<dbReference type="Proteomes" id="UP000736787">
    <property type="component" value="Unassembled WGS sequence"/>
</dbReference>
<dbReference type="Proteomes" id="UP000251314">
    <property type="component" value="Unassembled WGS sequence"/>
</dbReference>
<name>A0A329SHN8_9STRA</name>
<feature type="transmembrane region" description="Helical" evidence="2">
    <location>
        <begin position="187"/>
        <end position="209"/>
    </location>
</feature>
<evidence type="ECO:0000256" key="2">
    <source>
        <dbReference type="SAM" id="Phobius"/>
    </source>
</evidence>
<dbReference type="EMBL" id="MJFZ01000144">
    <property type="protein sequence ID" value="RAW36249.1"/>
    <property type="molecule type" value="Genomic_DNA"/>
</dbReference>
<feature type="region of interest" description="Disordered" evidence="1">
    <location>
        <begin position="39"/>
        <end position="180"/>
    </location>
</feature>
<evidence type="ECO:0000313" key="9">
    <source>
        <dbReference type="EMBL" id="RAW36249.1"/>
    </source>
</evidence>
<keyword evidence="2" id="KW-0472">Membrane</keyword>
<evidence type="ECO:0000256" key="1">
    <source>
        <dbReference type="SAM" id="MobiDB-lite"/>
    </source>
</evidence>
<dbReference type="Proteomes" id="UP000735874">
    <property type="component" value="Unassembled WGS sequence"/>
</dbReference>
<dbReference type="AlphaFoldDB" id="A0A329SHN8"/>
<dbReference type="EMBL" id="RCMI01000217">
    <property type="protein sequence ID" value="KAG2925073.1"/>
    <property type="molecule type" value="Genomic_DNA"/>
</dbReference>
<reference evidence="8" key="3">
    <citation type="submission" date="2021-01" db="EMBL/GenBank/DDBJ databases">
        <title>Phytophthora aleatoria, a newly-described species from Pinus radiata is distinct from Phytophthora cactorum isolates based on comparative genomics.</title>
        <authorList>
            <person name="Mcdougal R."/>
            <person name="Panda P."/>
            <person name="Williams N."/>
            <person name="Studholme D.J."/>
        </authorList>
    </citation>
    <scope>NUCLEOTIDE SEQUENCE</scope>
    <source>
        <strain evidence="8">NZFS 3830</strain>
    </source>
</reference>
<evidence type="ECO:0000313" key="8">
    <source>
        <dbReference type="EMBL" id="KAG6953646.1"/>
    </source>
</evidence>
<reference evidence="7" key="2">
    <citation type="submission" date="2018-05" db="EMBL/GenBank/DDBJ databases">
        <title>Effector identification in a new, highly contiguous assembly of the strawberry crown rot pathogen Phytophthora cactorum.</title>
        <authorList>
            <person name="Armitage A.D."/>
            <person name="Nellist C.F."/>
            <person name="Bates H."/>
            <person name="Vickerstaff R.J."/>
            <person name="Harrison R.J."/>
        </authorList>
    </citation>
    <scope>NUCLEOTIDE SEQUENCE</scope>
    <source>
        <strain evidence="3">15-7</strain>
        <strain evidence="4">4032</strain>
        <strain evidence="5">4040</strain>
        <strain evidence="6">P415</strain>
        <strain evidence="7">P421</strain>
    </source>
</reference>
<comment type="caution">
    <text evidence="9">The sequence shown here is derived from an EMBL/GenBank/DDBJ whole genome shotgun (WGS) entry which is preliminary data.</text>
</comment>
<accession>A0A329SHN8</accession>